<accession>A0A367L0N9</accession>
<dbReference type="InterPro" id="IPR018946">
    <property type="entry name" value="PhoD-like_MPP"/>
</dbReference>
<feature type="compositionally biased region" description="Polar residues" evidence="1">
    <location>
        <begin position="167"/>
        <end position="180"/>
    </location>
</feature>
<feature type="region of interest" description="Disordered" evidence="1">
    <location>
        <begin position="929"/>
        <end position="995"/>
    </location>
</feature>
<feature type="region of interest" description="Disordered" evidence="1">
    <location>
        <begin position="1"/>
        <end position="237"/>
    </location>
</feature>
<dbReference type="Proteomes" id="UP000253664">
    <property type="component" value="Unassembled WGS sequence"/>
</dbReference>
<feature type="compositionally biased region" description="Basic and acidic residues" evidence="1">
    <location>
        <begin position="190"/>
        <end position="205"/>
    </location>
</feature>
<dbReference type="Pfam" id="PF19050">
    <property type="entry name" value="PhoD_2"/>
    <property type="match status" value="2"/>
</dbReference>
<organism evidence="3 4">
    <name type="scientific">Ophiocordyceps polyrhachis-furcata BCC 54312</name>
    <dbReference type="NCBI Taxonomy" id="1330021"/>
    <lineage>
        <taxon>Eukaryota</taxon>
        <taxon>Fungi</taxon>
        <taxon>Dikarya</taxon>
        <taxon>Ascomycota</taxon>
        <taxon>Pezizomycotina</taxon>
        <taxon>Sordariomycetes</taxon>
        <taxon>Hypocreomycetidae</taxon>
        <taxon>Hypocreales</taxon>
        <taxon>Ophiocordycipitaceae</taxon>
        <taxon>Ophiocordyceps</taxon>
    </lineage>
</organism>
<dbReference type="Gene3D" id="3.60.21.70">
    <property type="entry name" value="PhoD-like phosphatase"/>
    <property type="match status" value="1"/>
</dbReference>
<feature type="domain" description="PhoD-like phosphatase" evidence="2">
    <location>
        <begin position="496"/>
        <end position="741"/>
    </location>
</feature>
<dbReference type="CDD" id="cd07389">
    <property type="entry name" value="MPP_PhoD"/>
    <property type="match status" value="1"/>
</dbReference>
<gene>
    <name evidence="3" type="ORF">L249_7789</name>
</gene>
<dbReference type="GO" id="GO:0016020">
    <property type="term" value="C:membrane"/>
    <property type="evidence" value="ECO:0007669"/>
    <property type="project" value="TreeGrafter"/>
</dbReference>
<dbReference type="InterPro" id="IPR043904">
    <property type="entry name" value="PhoD_2-like"/>
</dbReference>
<feature type="compositionally biased region" description="Basic and acidic residues" evidence="1">
    <location>
        <begin position="228"/>
        <end position="237"/>
    </location>
</feature>
<dbReference type="STRING" id="1330021.A0A367L0N9"/>
<dbReference type="InterPro" id="IPR038607">
    <property type="entry name" value="PhoD-like_sf"/>
</dbReference>
<feature type="compositionally biased region" description="Basic residues" evidence="1">
    <location>
        <begin position="955"/>
        <end position="971"/>
    </location>
</feature>
<protein>
    <recommendedName>
        <fullName evidence="2">PhoD-like phosphatase domain-containing protein</fullName>
    </recommendedName>
</protein>
<feature type="compositionally biased region" description="Basic and acidic residues" evidence="1">
    <location>
        <begin position="90"/>
        <end position="106"/>
    </location>
</feature>
<reference evidence="3 4" key="1">
    <citation type="journal article" date="2015" name="BMC Genomics">
        <title>Insights from the genome of Ophiocordyceps polyrhachis-furcata to pathogenicity and host specificity in insect fungi.</title>
        <authorList>
            <person name="Wichadakul D."/>
            <person name="Kobmoo N."/>
            <person name="Ingsriswang S."/>
            <person name="Tangphatsornruang S."/>
            <person name="Chantasingh D."/>
            <person name="Luangsa-ard J.J."/>
            <person name="Eurwilaichitr L."/>
        </authorList>
    </citation>
    <scope>NUCLEOTIDE SEQUENCE [LARGE SCALE GENOMIC DNA]</scope>
    <source>
        <strain evidence="3 4">BCC 54312</strain>
    </source>
</reference>
<evidence type="ECO:0000256" key="1">
    <source>
        <dbReference type="SAM" id="MobiDB-lite"/>
    </source>
</evidence>
<dbReference type="PANTHER" id="PTHR46689:SF1">
    <property type="entry name" value="PHOD-LIKE PHOSPHATASE DOMAIN-CONTAINING PROTEIN"/>
    <property type="match status" value="1"/>
</dbReference>
<feature type="region of interest" description="Disordered" evidence="1">
    <location>
        <begin position="1028"/>
        <end position="1051"/>
    </location>
</feature>
<sequence>MAAPYWGQLPEPSVAGQRTGQPRPADDVAAAPDSFIGGVASSTERDAKHHHHNHHNQHQHQPQPAAIRPQRMLANDRSPLQRLELTLDSLTKEEKRARVEAAEQRARQRAALRASNQEHNQLSSSPPPPPPLAPGNEDKSERVVVRGEEETDPPPPVRQTSRKLTKAQPQPSLPLSSRNKQLPPIPSLPPEKRPLEADLVDKQRILEASGPVFNGKQRPAEAPAPVLNEKKQQPPARWMDDWKKATTGTLSGPLLDLANDAVVDNRNKAWWEAPPKRPPPPPVFDDDADVPTRFKPPLYLQCGPLLRYCGLRRETLLTRHHGDAIQREIWRGSVMIVTKDTESSYEIAPSLRLFVQNVQLLPPPPQQVDGELPPEYVDPIAGHTKLGRRGETLYVRPVEHVDEARDLSCVERGGLFESTRSPPADGSPADGSRILADGERMQKYKDVRGFRLHTERGCTFWRFNIEVELRERQQRIAYRINRGPPAAFWVPARGQTMNMVFYSGNGFGPDVRPDDLSGPDPLWRDVLNTHQTQPFHVMIGGGNQIYNDGIAEESDLVANWLYTRGADDTVFSAEMQHELESLYLGRYSLGFSQGLYGLATSQIPMVNMYDDHDVLGACGSLPHHLLSGPVFAGIGAVAFKYYMLFQHQSLPTETESSEPSWILGLHPGSYMHELSRSVFVSLGGKTALLAVDCRTERTESTVVRETTWEKMTNRLYAELRRGHMDHLLVLSALPVAFARPENSFTSMLMSPVKTLGRRASMDKMADGGYWVTRAHKRERGIIVEDLQDLAIDKSMRITVLSGNVNLAAAGQFSSNPRLSLAKHRDPRYIPNIITSAVADAPATHKVAEMFGRRVKVHRFDKQTDEGMIPLFRHGVDGRRRSNAHFMPRRSWCSIRQWVPGYTPPPTPPSSGHGTSPSTGVFRRLSSKASRFDAVGRQTDSRPPVSGGGLGLFRSLSRRRSTGAHQPTKLRRTMSLGTKDRGYLSTGWRTDDGRRADRDDGYAALARPAPGPGDEFAAGDESLFTATRRAQPTSNPPQRPFHRTPTGLSAKQRLQADRYAVDLEGGLEVTINVEASARDPAGITVPYRLLIPRLQYEYDPAEDDLAPASPEPGGLRKLLSLRRGRPKPVNDDDHKDDDDDDDDGLSEAEGDGYSRR</sequence>
<name>A0A367L0N9_9HYPO</name>
<feature type="compositionally biased region" description="Basic residues" evidence="1">
    <location>
        <begin position="48"/>
        <end position="58"/>
    </location>
</feature>
<proteinExistence type="predicted"/>
<comment type="caution">
    <text evidence="3">The sequence shown here is derived from an EMBL/GenBank/DDBJ whole genome shotgun (WGS) entry which is preliminary data.</text>
</comment>
<dbReference type="AlphaFoldDB" id="A0A367L0N9"/>
<dbReference type="OrthoDB" id="9999821at2759"/>
<feature type="compositionally biased region" description="Acidic residues" evidence="1">
    <location>
        <begin position="1133"/>
        <end position="1149"/>
    </location>
</feature>
<dbReference type="EMBL" id="LKCN02000022">
    <property type="protein sequence ID" value="RCI07999.1"/>
    <property type="molecule type" value="Genomic_DNA"/>
</dbReference>
<evidence type="ECO:0000313" key="4">
    <source>
        <dbReference type="Proteomes" id="UP000253664"/>
    </source>
</evidence>
<dbReference type="PANTHER" id="PTHR46689">
    <property type="entry name" value="MEMBRANE PROTEIN, PUTATIVE-RELATED"/>
    <property type="match status" value="1"/>
</dbReference>
<evidence type="ECO:0000259" key="2">
    <source>
        <dbReference type="Pfam" id="PF19050"/>
    </source>
</evidence>
<feature type="compositionally biased region" description="Basic and acidic residues" evidence="1">
    <location>
        <begin position="136"/>
        <end position="148"/>
    </location>
</feature>
<feature type="region of interest" description="Disordered" evidence="1">
    <location>
        <begin position="1101"/>
        <end position="1155"/>
    </location>
</feature>
<evidence type="ECO:0000313" key="3">
    <source>
        <dbReference type="EMBL" id="RCI07999.1"/>
    </source>
</evidence>
<keyword evidence="4" id="KW-1185">Reference proteome</keyword>
<feature type="domain" description="PhoD-like phosphatase" evidence="2">
    <location>
        <begin position="747"/>
        <end position="896"/>
    </location>
</feature>